<dbReference type="AlphaFoldDB" id="A0A1E1K386"/>
<feature type="compositionally biased region" description="Polar residues" evidence="1">
    <location>
        <begin position="33"/>
        <end position="57"/>
    </location>
</feature>
<name>A0A1E1K386_9HELO</name>
<evidence type="ECO:0000313" key="3">
    <source>
        <dbReference type="Proteomes" id="UP000178912"/>
    </source>
</evidence>
<reference evidence="3" key="1">
    <citation type="submission" date="2016-03" db="EMBL/GenBank/DDBJ databases">
        <authorList>
            <person name="Guldener U."/>
        </authorList>
    </citation>
    <scope>NUCLEOTIDE SEQUENCE [LARGE SCALE GENOMIC DNA]</scope>
    <source>
        <strain evidence="3">04CH-RAC-A.6.1</strain>
    </source>
</reference>
<dbReference type="Proteomes" id="UP000178912">
    <property type="component" value="Unassembled WGS sequence"/>
</dbReference>
<dbReference type="EMBL" id="FJUX01000012">
    <property type="protein sequence ID" value="CZS92462.1"/>
    <property type="molecule type" value="Genomic_DNA"/>
</dbReference>
<evidence type="ECO:0000256" key="1">
    <source>
        <dbReference type="SAM" id="MobiDB-lite"/>
    </source>
</evidence>
<dbReference type="OrthoDB" id="5588148at2759"/>
<accession>A0A1E1K386</accession>
<keyword evidence="3" id="KW-1185">Reference proteome</keyword>
<gene>
    <name evidence="2" type="ORF">RAG0_03027</name>
</gene>
<feature type="compositionally biased region" description="Basic and acidic residues" evidence="1">
    <location>
        <begin position="130"/>
        <end position="142"/>
    </location>
</feature>
<proteinExistence type="predicted"/>
<protein>
    <submittedName>
        <fullName evidence="2">Uncharacterized protein</fullName>
    </submittedName>
</protein>
<feature type="region of interest" description="Disordered" evidence="1">
    <location>
        <begin position="33"/>
        <end position="74"/>
    </location>
</feature>
<feature type="region of interest" description="Disordered" evidence="1">
    <location>
        <begin position="130"/>
        <end position="162"/>
    </location>
</feature>
<evidence type="ECO:0000313" key="2">
    <source>
        <dbReference type="EMBL" id="CZS92462.1"/>
    </source>
</evidence>
<sequence length="414" mass="47394">MLIKTSYVVKTYLLLEYEGFSVVSRGSRLGISTTRSNPLASNSSMNTAPVPTTSNRPLIQDDTARDASRPGETPVEDLTVLQEKLRSLKKRNDVLDNLVVECRRMYGDNLTQYPPEVSSRALLLQSLEPERSAETIERDRNQSEAADELPAPRREKGKHMIPPEYEGRSQKELTEYLQACNRDTEGYPTDTIKIKWAATLLRKEPANAWERFRKHTPDASYDMIWEGYKEFLANLQLLPVSRRVANSQAHENARQRPGQLIREFVNYLEEREGEKREPFTERQLRDILFNKIRPEARQKIAENGQADRLQTRDQVISAVALQETYTLSRGTSSNKRQRELTTRSIKSQIQKGRTPLISACIKTATGETIADKDREERRIQMVYLSGTDLQEGICLRFNATLALNTDIFPFIAQS</sequence>
<organism evidence="2 3">
    <name type="scientific">Rhynchosporium agropyri</name>
    <dbReference type="NCBI Taxonomy" id="914238"/>
    <lineage>
        <taxon>Eukaryota</taxon>
        <taxon>Fungi</taxon>
        <taxon>Dikarya</taxon>
        <taxon>Ascomycota</taxon>
        <taxon>Pezizomycotina</taxon>
        <taxon>Leotiomycetes</taxon>
        <taxon>Helotiales</taxon>
        <taxon>Ploettnerulaceae</taxon>
        <taxon>Rhynchosporium</taxon>
    </lineage>
</organism>